<dbReference type="EMBL" id="RQTK01000006">
    <property type="protein sequence ID" value="RUS91744.1"/>
    <property type="molecule type" value="Genomic_DNA"/>
</dbReference>
<evidence type="ECO:0000313" key="2">
    <source>
        <dbReference type="EMBL" id="RUS91744.1"/>
    </source>
</evidence>
<proteinExistence type="predicted"/>
<protein>
    <submittedName>
        <fullName evidence="2">Uncharacterized protein</fullName>
    </submittedName>
</protein>
<dbReference type="OrthoDB" id="6092352at2759"/>
<dbReference type="Proteomes" id="UP000271974">
    <property type="component" value="Unassembled WGS sequence"/>
</dbReference>
<reference evidence="2 3" key="1">
    <citation type="submission" date="2019-01" db="EMBL/GenBank/DDBJ databases">
        <title>A draft genome assembly of the solar-powered sea slug Elysia chlorotica.</title>
        <authorList>
            <person name="Cai H."/>
            <person name="Li Q."/>
            <person name="Fang X."/>
            <person name="Li J."/>
            <person name="Curtis N.E."/>
            <person name="Altenburger A."/>
            <person name="Shibata T."/>
            <person name="Feng M."/>
            <person name="Maeda T."/>
            <person name="Schwartz J.A."/>
            <person name="Shigenobu S."/>
            <person name="Lundholm N."/>
            <person name="Nishiyama T."/>
            <person name="Yang H."/>
            <person name="Hasebe M."/>
            <person name="Li S."/>
            <person name="Pierce S.K."/>
            <person name="Wang J."/>
        </authorList>
    </citation>
    <scope>NUCLEOTIDE SEQUENCE [LARGE SCALE GENOMIC DNA]</scope>
    <source>
        <strain evidence="2">EC2010</strain>
        <tissue evidence="2">Whole organism of an adult</tissue>
    </source>
</reference>
<feature type="region of interest" description="Disordered" evidence="1">
    <location>
        <begin position="17"/>
        <end position="41"/>
    </location>
</feature>
<organism evidence="2 3">
    <name type="scientific">Elysia chlorotica</name>
    <name type="common">Eastern emerald elysia</name>
    <name type="synonym">Sea slug</name>
    <dbReference type="NCBI Taxonomy" id="188477"/>
    <lineage>
        <taxon>Eukaryota</taxon>
        <taxon>Metazoa</taxon>
        <taxon>Spiralia</taxon>
        <taxon>Lophotrochozoa</taxon>
        <taxon>Mollusca</taxon>
        <taxon>Gastropoda</taxon>
        <taxon>Heterobranchia</taxon>
        <taxon>Euthyneura</taxon>
        <taxon>Panpulmonata</taxon>
        <taxon>Sacoglossa</taxon>
        <taxon>Placobranchoidea</taxon>
        <taxon>Plakobranchidae</taxon>
        <taxon>Elysia</taxon>
    </lineage>
</organism>
<evidence type="ECO:0000256" key="1">
    <source>
        <dbReference type="SAM" id="MobiDB-lite"/>
    </source>
</evidence>
<keyword evidence="3" id="KW-1185">Reference proteome</keyword>
<gene>
    <name evidence="2" type="ORF">EGW08_000452</name>
</gene>
<dbReference type="AlphaFoldDB" id="A0A3S1A159"/>
<comment type="caution">
    <text evidence="2">The sequence shown here is derived from an EMBL/GenBank/DDBJ whole genome shotgun (WGS) entry which is preliminary data.</text>
</comment>
<accession>A0A3S1A159</accession>
<evidence type="ECO:0000313" key="3">
    <source>
        <dbReference type="Proteomes" id="UP000271974"/>
    </source>
</evidence>
<sequence length="279" mass="31878">MPGISLSAEILFKGGASSSSIHSKHMKPVYRKEQQQKKRKGNLDNDLIEITGKKTKPLWHTIALEAATLNIGPMSGRRRVSEPESFGLADLLNKRNRPVDRSNSEQLLINIKASVKANVKPSNSLFEMQMDMLLARDAGFTSVKEHKAFLDTQKPHWYKDMLMEAYKMGVLNNDEVVKAFESLGRYYDTTRTSLVLPKSKLCFLVMSLPVWDVCQVALQRAVDYYLYIILQNSCETPILSEWLRTRKLPYLVRKPMTTEMQFLNQQTVTQRNSTTSKAD</sequence>
<name>A0A3S1A159_ELYCH</name>